<dbReference type="InParanoid" id="A0A1E7FEN8"/>
<dbReference type="KEGG" id="fcy:FRACYDRAFT_269069"/>
<evidence type="ECO:0000259" key="1">
    <source>
        <dbReference type="Pfam" id="PF08241"/>
    </source>
</evidence>
<gene>
    <name evidence="2" type="ORF">FRACYDRAFT_269069</name>
</gene>
<accession>A0A1E7FEN8</accession>
<feature type="domain" description="Methyltransferase type 11" evidence="1">
    <location>
        <begin position="22"/>
        <end position="69"/>
    </location>
</feature>
<proteinExistence type="predicted"/>
<dbReference type="EMBL" id="KV784358">
    <property type="protein sequence ID" value="OEU16638.1"/>
    <property type="molecule type" value="Genomic_DNA"/>
</dbReference>
<protein>
    <recommendedName>
        <fullName evidence="1">Methyltransferase type 11 domain-containing protein</fullName>
    </recommendedName>
</protein>
<dbReference type="Gene3D" id="3.40.50.150">
    <property type="entry name" value="Vaccinia Virus protein VP39"/>
    <property type="match status" value="1"/>
</dbReference>
<dbReference type="SUPFAM" id="SSF53335">
    <property type="entry name" value="S-adenosyl-L-methionine-dependent methyltransferases"/>
    <property type="match status" value="1"/>
</dbReference>
<sequence length="126" mass="14188">MLQQLLVNSNIGNDSSINNDNNNTRTIQAKANDMRSKIKVQSVDLVICLQAFHWLDARIALNEFSQVLENCTGNNKENATYSSDSNSSSNRSRILVAWNDRTFSDDFVSENGRCWSSDTIRNILAI</sequence>
<organism evidence="2 3">
    <name type="scientific">Fragilariopsis cylindrus CCMP1102</name>
    <dbReference type="NCBI Taxonomy" id="635003"/>
    <lineage>
        <taxon>Eukaryota</taxon>
        <taxon>Sar</taxon>
        <taxon>Stramenopiles</taxon>
        <taxon>Ochrophyta</taxon>
        <taxon>Bacillariophyta</taxon>
        <taxon>Bacillariophyceae</taxon>
        <taxon>Bacillariophycidae</taxon>
        <taxon>Bacillariales</taxon>
        <taxon>Bacillariaceae</taxon>
        <taxon>Fragilariopsis</taxon>
    </lineage>
</organism>
<dbReference type="GO" id="GO:0008757">
    <property type="term" value="F:S-adenosylmethionine-dependent methyltransferase activity"/>
    <property type="evidence" value="ECO:0007669"/>
    <property type="project" value="InterPro"/>
</dbReference>
<dbReference type="Proteomes" id="UP000095751">
    <property type="component" value="Unassembled WGS sequence"/>
</dbReference>
<evidence type="ECO:0000313" key="2">
    <source>
        <dbReference type="EMBL" id="OEU16638.1"/>
    </source>
</evidence>
<evidence type="ECO:0000313" key="3">
    <source>
        <dbReference type="Proteomes" id="UP000095751"/>
    </source>
</evidence>
<name>A0A1E7FEN8_9STRA</name>
<dbReference type="AlphaFoldDB" id="A0A1E7FEN8"/>
<dbReference type="Pfam" id="PF08241">
    <property type="entry name" value="Methyltransf_11"/>
    <property type="match status" value="1"/>
</dbReference>
<reference evidence="2 3" key="1">
    <citation type="submission" date="2016-09" db="EMBL/GenBank/DDBJ databases">
        <title>Extensive genetic diversity and differential bi-allelic expression allows diatom success in the polar Southern Ocean.</title>
        <authorList>
            <consortium name="DOE Joint Genome Institute"/>
            <person name="Mock T."/>
            <person name="Otillar R.P."/>
            <person name="Strauss J."/>
            <person name="Dupont C."/>
            <person name="Frickenhaus S."/>
            <person name="Maumus F."/>
            <person name="Mcmullan M."/>
            <person name="Sanges R."/>
            <person name="Schmutz J."/>
            <person name="Toseland A."/>
            <person name="Valas R."/>
            <person name="Veluchamy A."/>
            <person name="Ward B.J."/>
            <person name="Allen A."/>
            <person name="Barry K."/>
            <person name="Falciatore A."/>
            <person name="Ferrante M."/>
            <person name="Fortunato A.E."/>
            <person name="Gloeckner G."/>
            <person name="Gruber A."/>
            <person name="Hipkin R."/>
            <person name="Janech M."/>
            <person name="Kroth P."/>
            <person name="Leese F."/>
            <person name="Lindquist E."/>
            <person name="Lyon B.R."/>
            <person name="Martin J."/>
            <person name="Mayer C."/>
            <person name="Parker M."/>
            <person name="Quesneville H."/>
            <person name="Raymond J."/>
            <person name="Uhlig C."/>
            <person name="Valentin K.U."/>
            <person name="Worden A.Z."/>
            <person name="Armbrust E.V."/>
            <person name="Bowler C."/>
            <person name="Green B."/>
            <person name="Moulton V."/>
            <person name="Van Oosterhout C."/>
            <person name="Grigoriev I."/>
        </authorList>
    </citation>
    <scope>NUCLEOTIDE SEQUENCE [LARGE SCALE GENOMIC DNA]</scope>
    <source>
        <strain evidence="2 3">CCMP1102</strain>
    </source>
</reference>
<dbReference type="InterPro" id="IPR013216">
    <property type="entry name" value="Methyltransf_11"/>
</dbReference>
<dbReference type="InterPro" id="IPR029063">
    <property type="entry name" value="SAM-dependent_MTases_sf"/>
</dbReference>
<keyword evidence="3" id="KW-1185">Reference proteome</keyword>